<dbReference type="PANTHER" id="PTHR31042">
    <property type="entry name" value="CORE-2/I-BRANCHING BETA-1,6-N-ACETYLGLUCOSAMINYLTRANSFERASE FAMILY PROTEIN-RELATED"/>
    <property type="match status" value="1"/>
</dbReference>
<evidence type="ECO:0000256" key="4">
    <source>
        <dbReference type="ARBA" id="ARBA00023136"/>
    </source>
</evidence>
<keyword evidence="3" id="KW-0808">Transferase</keyword>
<dbReference type="RefSeq" id="WP_264513815.1">
    <property type="nucleotide sequence ID" value="NZ_JAPDDR010000005.1"/>
</dbReference>
<keyword evidence="5" id="KW-0325">Glycoprotein</keyword>
<protein>
    <submittedName>
        <fullName evidence="6">Beta-1,6-N-acetylglucosaminyltransferase</fullName>
    </submittedName>
</protein>
<reference evidence="6" key="1">
    <citation type="submission" date="2022-10" db="EMBL/GenBank/DDBJ databases">
        <title>Luteolibacter sp. GHJ8, whole genome shotgun sequencing project.</title>
        <authorList>
            <person name="Zhao G."/>
            <person name="Shen L."/>
        </authorList>
    </citation>
    <scope>NUCLEOTIDE SEQUENCE</scope>
    <source>
        <strain evidence="6">GHJ8</strain>
    </source>
</reference>
<dbReference type="Pfam" id="PF02485">
    <property type="entry name" value="Branch"/>
    <property type="match status" value="1"/>
</dbReference>
<dbReference type="InterPro" id="IPR003406">
    <property type="entry name" value="Glyco_trans_14"/>
</dbReference>
<keyword evidence="2" id="KW-0328">Glycosyltransferase</keyword>
<accession>A0ABT3G376</accession>
<name>A0ABT3G376_9BACT</name>
<evidence type="ECO:0000256" key="1">
    <source>
        <dbReference type="ARBA" id="ARBA00004606"/>
    </source>
</evidence>
<evidence type="ECO:0000256" key="3">
    <source>
        <dbReference type="ARBA" id="ARBA00022679"/>
    </source>
</evidence>
<organism evidence="6 7">
    <name type="scientific">Luteolibacter rhizosphaerae</name>
    <dbReference type="NCBI Taxonomy" id="2989719"/>
    <lineage>
        <taxon>Bacteria</taxon>
        <taxon>Pseudomonadati</taxon>
        <taxon>Verrucomicrobiota</taxon>
        <taxon>Verrucomicrobiia</taxon>
        <taxon>Verrucomicrobiales</taxon>
        <taxon>Verrucomicrobiaceae</taxon>
        <taxon>Luteolibacter</taxon>
    </lineage>
</organism>
<sequence length="189" mass="21777">MGGHELVRATRLLLSTALCDPEVTHIALLSESCVPIRSLSYILASLEASPKSRFYFSGLDYCSLMQRARAKAVPSVPDSCWRFQPQWWLMSRETALWANANDYTKDLELVEIPDEMYFSTVLMLQGYPLEDRVHCRPVTWTFWEKGHGSPKIFKDLDAGIIENMWESGCFFARKFARGADMSNFRLHRQ</sequence>
<dbReference type="InterPro" id="IPR044174">
    <property type="entry name" value="BC10-like"/>
</dbReference>
<evidence type="ECO:0000313" key="7">
    <source>
        <dbReference type="Proteomes" id="UP001165653"/>
    </source>
</evidence>
<keyword evidence="7" id="KW-1185">Reference proteome</keyword>
<keyword evidence="4" id="KW-0472">Membrane</keyword>
<dbReference type="EMBL" id="JAPDDR010000005">
    <property type="protein sequence ID" value="MCW1914291.1"/>
    <property type="molecule type" value="Genomic_DNA"/>
</dbReference>
<comment type="caution">
    <text evidence="6">The sequence shown here is derived from an EMBL/GenBank/DDBJ whole genome shotgun (WGS) entry which is preliminary data.</text>
</comment>
<gene>
    <name evidence="6" type="ORF">OJ996_11940</name>
</gene>
<evidence type="ECO:0000256" key="5">
    <source>
        <dbReference type="ARBA" id="ARBA00023180"/>
    </source>
</evidence>
<dbReference type="PANTHER" id="PTHR31042:SF150">
    <property type="entry name" value="OS06G0661900 PROTEIN"/>
    <property type="match status" value="1"/>
</dbReference>
<evidence type="ECO:0000313" key="6">
    <source>
        <dbReference type="EMBL" id="MCW1914291.1"/>
    </source>
</evidence>
<comment type="subcellular location">
    <subcellularLocation>
        <location evidence="1">Membrane</location>
        <topology evidence="1">Single-pass type II membrane protein</topology>
    </subcellularLocation>
</comment>
<dbReference type="Proteomes" id="UP001165653">
    <property type="component" value="Unassembled WGS sequence"/>
</dbReference>
<proteinExistence type="predicted"/>
<evidence type="ECO:0000256" key="2">
    <source>
        <dbReference type="ARBA" id="ARBA00022676"/>
    </source>
</evidence>